<accession>A0ABS8USL3</accession>
<dbReference type="EMBL" id="JACEIK010002552">
    <property type="protein sequence ID" value="MCD9637758.1"/>
    <property type="molecule type" value="Genomic_DNA"/>
</dbReference>
<comment type="caution">
    <text evidence="1">The sequence shown here is derived from an EMBL/GenBank/DDBJ whole genome shotgun (WGS) entry which is preliminary data.</text>
</comment>
<reference evidence="1 2" key="1">
    <citation type="journal article" date="2021" name="BMC Genomics">
        <title>Datura genome reveals duplications of psychoactive alkaloid biosynthetic genes and high mutation rate following tissue culture.</title>
        <authorList>
            <person name="Rajewski A."/>
            <person name="Carter-House D."/>
            <person name="Stajich J."/>
            <person name="Litt A."/>
        </authorList>
    </citation>
    <scope>NUCLEOTIDE SEQUENCE [LARGE SCALE GENOMIC DNA]</scope>
    <source>
        <strain evidence="1">AR-01</strain>
    </source>
</reference>
<protein>
    <submittedName>
        <fullName evidence="1">Uncharacterized protein</fullName>
    </submittedName>
</protein>
<sequence length="114" mass="12345">MERAVRGSKKPALGYATHVQIYASAIFSSKARQARNVIWPSRIGMRATLSSPCNKACDATPNVQGNTLFDRRGKIAGFSSLESSSFASSPRSALPIGIAAFAMIWNFCEELCSR</sequence>
<keyword evidence="2" id="KW-1185">Reference proteome</keyword>
<evidence type="ECO:0000313" key="1">
    <source>
        <dbReference type="EMBL" id="MCD9637758.1"/>
    </source>
</evidence>
<proteinExistence type="predicted"/>
<organism evidence="1 2">
    <name type="scientific">Datura stramonium</name>
    <name type="common">Jimsonweed</name>
    <name type="synonym">Common thornapple</name>
    <dbReference type="NCBI Taxonomy" id="4076"/>
    <lineage>
        <taxon>Eukaryota</taxon>
        <taxon>Viridiplantae</taxon>
        <taxon>Streptophyta</taxon>
        <taxon>Embryophyta</taxon>
        <taxon>Tracheophyta</taxon>
        <taxon>Spermatophyta</taxon>
        <taxon>Magnoliopsida</taxon>
        <taxon>eudicotyledons</taxon>
        <taxon>Gunneridae</taxon>
        <taxon>Pentapetalae</taxon>
        <taxon>asterids</taxon>
        <taxon>lamiids</taxon>
        <taxon>Solanales</taxon>
        <taxon>Solanaceae</taxon>
        <taxon>Solanoideae</taxon>
        <taxon>Datureae</taxon>
        <taxon>Datura</taxon>
    </lineage>
</organism>
<evidence type="ECO:0000313" key="2">
    <source>
        <dbReference type="Proteomes" id="UP000823775"/>
    </source>
</evidence>
<gene>
    <name evidence="1" type="ORF">HAX54_021225</name>
</gene>
<name>A0ABS8USL3_DATST</name>
<dbReference type="Proteomes" id="UP000823775">
    <property type="component" value="Unassembled WGS sequence"/>
</dbReference>